<dbReference type="GO" id="GO:0016020">
    <property type="term" value="C:membrane"/>
    <property type="evidence" value="ECO:0007669"/>
    <property type="project" value="UniProtKB-SubCell"/>
</dbReference>
<evidence type="ECO:0000256" key="4">
    <source>
        <dbReference type="PROSITE-ProRule" id="PRU00282"/>
    </source>
</evidence>
<dbReference type="Gene3D" id="1.50.40.10">
    <property type="entry name" value="Mitochondrial carrier domain"/>
    <property type="match status" value="2"/>
</dbReference>
<dbReference type="STRING" id="105231.A0A1Y1HZP1"/>
<dbReference type="EMBL" id="DF237126">
    <property type="protein sequence ID" value="GAQ84125.1"/>
    <property type="molecule type" value="Genomic_DNA"/>
</dbReference>
<sequence>MESGVDPMGVLPAEASIDWQQLDKAKFLWLGTVASSAFTALLHPVSLVKTRLQAQQSGVYRNSAHAVRKILQAEGPKGLYRGLGTVLLGTVPAEIVYVGLLEITKSGTRQTAEQGGWSDEAAAGLADSCGGLVAGVATQGVTVPVEVVSQRLMVQGAHSSAFSNRYQGSALDITRAIIRQEGLRGLYRGYGLSVLADAPSSMVWWLAYGATQRALWRALGYGSGRRGEPSPQELMGVQAAAGTFAGAIAGVVTTPLDVIKTRLQVLDQSSGKQPTIASTFRSLLQQDGAKGLFRGVFPYSAYMALSTGAIIVGYEYIKRTCVKSDLPDRVSRIDDSEPSQIEEDSRIDISPKAGTSKHSR</sequence>
<comment type="subcellular location">
    <subcellularLocation>
        <location evidence="1">Membrane</location>
        <topology evidence="1">Multi-pass membrane protein</topology>
    </subcellularLocation>
</comment>
<evidence type="ECO:0000256" key="5">
    <source>
        <dbReference type="RuleBase" id="RU000488"/>
    </source>
</evidence>
<gene>
    <name evidence="7" type="ORF">KFL_001770100</name>
</gene>
<dbReference type="PROSITE" id="PS50920">
    <property type="entry name" value="SOLCAR"/>
    <property type="match status" value="3"/>
</dbReference>
<keyword evidence="5" id="KW-0813">Transport</keyword>
<dbReference type="PANTHER" id="PTHR46080:SF3">
    <property type="entry name" value="MITOCHONDRIAL SUBSTRATE CARRIER FAMILY PROTEIN"/>
    <property type="match status" value="1"/>
</dbReference>
<dbReference type="Proteomes" id="UP000054558">
    <property type="component" value="Unassembled WGS sequence"/>
</dbReference>
<organism evidence="7 8">
    <name type="scientific">Klebsormidium nitens</name>
    <name type="common">Green alga</name>
    <name type="synonym">Ulothrix nitens</name>
    <dbReference type="NCBI Taxonomy" id="105231"/>
    <lineage>
        <taxon>Eukaryota</taxon>
        <taxon>Viridiplantae</taxon>
        <taxon>Streptophyta</taxon>
        <taxon>Klebsormidiophyceae</taxon>
        <taxon>Klebsormidiales</taxon>
        <taxon>Klebsormidiaceae</taxon>
        <taxon>Klebsormidium</taxon>
    </lineage>
</organism>
<keyword evidence="2 4" id="KW-0812">Transmembrane</keyword>
<reference evidence="7 8" key="1">
    <citation type="journal article" date="2014" name="Nat. Commun.">
        <title>Klebsormidium flaccidum genome reveals primary factors for plant terrestrial adaptation.</title>
        <authorList>
            <person name="Hori K."/>
            <person name="Maruyama F."/>
            <person name="Fujisawa T."/>
            <person name="Togashi T."/>
            <person name="Yamamoto N."/>
            <person name="Seo M."/>
            <person name="Sato S."/>
            <person name="Yamada T."/>
            <person name="Mori H."/>
            <person name="Tajima N."/>
            <person name="Moriyama T."/>
            <person name="Ikeuchi M."/>
            <person name="Watanabe M."/>
            <person name="Wada H."/>
            <person name="Kobayashi K."/>
            <person name="Saito M."/>
            <person name="Masuda T."/>
            <person name="Sasaki-Sekimoto Y."/>
            <person name="Mashiguchi K."/>
            <person name="Awai K."/>
            <person name="Shimojima M."/>
            <person name="Masuda S."/>
            <person name="Iwai M."/>
            <person name="Nobusawa T."/>
            <person name="Narise T."/>
            <person name="Kondo S."/>
            <person name="Saito H."/>
            <person name="Sato R."/>
            <person name="Murakawa M."/>
            <person name="Ihara Y."/>
            <person name="Oshima-Yamada Y."/>
            <person name="Ohtaka K."/>
            <person name="Satoh M."/>
            <person name="Sonobe K."/>
            <person name="Ishii M."/>
            <person name="Ohtani R."/>
            <person name="Kanamori-Sato M."/>
            <person name="Honoki R."/>
            <person name="Miyazaki D."/>
            <person name="Mochizuki H."/>
            <person name="Umetsu J."/>
            <person name="Higashi K."/>
            <person name="Shibata D."/>
            <person name="Kamiya Y."/>
            <person name="Sato N."/>
            <person name="Nakamura Y."/>
            <person name="Tabata S."/>
            <person name="Ida S."/>
            <person name="Kurokawa K."/>
            <person name="Ohta H."/>
        </authorList>
    </citation>
    <scope>NUCLEOTIDE SEQUENCE [LARGE SCALE GENOMIC DNA]</scope>
    <source>
        <strain evidence="7 8">NIES-2285</strain>
    </source>
</reference>
<keyword evidence="3 4" id="KW-0472">Membrane</keyword>
<dbReference type="PANTHER" id="PTHR46080">
    <property type="entry name" value="MITOCHONDRIAL SUBSTRATE CARRIER FAMILY PROTEIN J"/>
    <property type="match status" value="1"/>
</dbReference>
<evidence type="ECO:0000256" key="3">
    <source>
        <dbReference type="ARBA" id="ARBA00023136"/>
    </source>
</evidence>
<dbReference type="Pfam" id="PF00153">
    <property type="entry name" value="Mito_carr"/>
    <property type="match status" value="3"/>
</dbReference>
<protein>
    <submittedName>
        <fullName evidence="7">Mitochondrial substrate carrier family protein</fullName>
    </submittedName>
</protein>
<dbReference type="SUPFAM" id="SSF103506">
    <property type="entry name" value="Mitochondrial carrier"/>
    <property type="match status" value="1"/>
</dbReference>
<feature type="repeat" description="Solcar" evidence="4">
    <location>
        <begin position="122"/>
        <end position="214"/>
    </location>
</feature>
<evidence type="ECO:0000256" key="1">
    <source>
        <dbReference type="ARBA" id="ARBA00004141"/>
    </source>
</evidence>
<dbReference type="AlphaFoldDB" id="A0A1Y1HZP1"/>
<dbReference type="InterPro" id="IPR018108">
    <property type="entry name" value="MCP_transmembrane"/>
</dbReference>
<dbReference type="InterPro" id="IPR023395">
    <property type="entry name" value="MCP_dom_sf"/>
</dbReference>
<feature type="repeat" description="Solcar" evidence="4">
    <location>
        <begin position="233"/>
        <end position="320"/>
    </location>
</feature>
<feature type="region of interest" description="Disordered" evidence="6">
    <location>
        <begin position="328"/>
        <end position="360"/>
    </location>
</feature>
<evidence type="ECO:0000256" key="6">
    <source>
        <dbReference type="SAM" id="MobiDB-lite"/>
    </source>
</evidence>
<evidence type="ECO:0000313" key="7">
    <source>
        <dbReference type="EMBL" id="GAQ84125.1"/>
    </source>
</evidence>
<evidence type="ECO:0000256" key="2">
    <source>
        <dbReference type="ARBA" id="ARBA00022692"/>
    </source>
</evidence>
<dbReference type="OMA" id="CKDMCAT"/>
<evidence type="ECO:0000313" key="8">
    <source>
        <dbReference type="Proteomes" id="UP000054558"/>
    </source>
</evidence>
<accession>A0A1Y1HZP1</accession>
<comment type="similarity">
    <text evidence="5">Belongs to the mitochondrial carrier (TC 2.A.29) family.</text>
</comment>
<dbReference type="OrthoDB" id="276989at2759"/>
<proteinExistence type="inferred from homology"/>
<name>A0A1Y1HZP1_KLENI</name>
<keyword evidence="8" id="KW-1185">Reference proteome</keyword>
<feature type="repeat" description="Solcar" evidence="4">
    <location>
        <begin position="25"/>
        <end position="107"/>
    </location>
</feature>